<feature type="region of interest" description="Disordered" evidence="1">
    <location>
        <begin position="1"/>
        <end position="23"/>
    </location>
</feature>
<dbReference type="AlphaFoldDB" id="A0AAD4ENA5"/>
<sequence length="188" mass="20407">MPAPGMNAAMPTTSRKGLPDPTVGRGPQRAYLVPTTFPHNMHPVWNPNGADVLWTMGLSDCVAVATWHIPTGRRSLTHPNAGDVTAAWASELAMGIDDKTVVIIANGTNQLNPAVFQSGDFARISNAIKQAMRAQNKRNPQFWMYFTPGNPAGVRMDTFVMYANGVYGRIGNTNTDVPARMAFDPPRV</sequence>
<dbReference type="Proteomes" id="UP001197093">
    <property type="component" value="Unassembled WGS sequence"/>
</dbReference>
<evidence type="ECO:0000313" key="2">
    <source>
        <dbReference type="EMBL" id="KAG7284369.1"/>
    </source>
</evidence>
<reference evidence="2" key="1">
    <citation type="submission" date="2023-02" db="EMBL/GenBank/DDBJ databases">
        <authorList>
            <person name="Palmer J.M."/>
        </authorList>
    </citation>
    <scope>NUCLEOTIDE SEQUENCE</scope>
    <source>
        <strain evidence="2">FW57</strain>
    </source>
</reference>
<evidence type="ECO:0000256" key="1">
    <source>
        <dbReference type="SAM" id="MobiDB-lite"/>
    </source>
</evidence>
<gene>
    <name evidence="2" type="ORF">NEMBOFW57_010742</name>
</gene>
<comment type="caution">
    <text evidence="2">The sequence shown here is derived from an EMBL/GenBank/DDBJ whole genome shotgun (WGS) entry which is preliminary data.</text>
</comment>
<keyword evidence="3" id="KW-1185">Reference proteome</keyword>
<dbReference type="EMBL" id="JAHCVI010000006">
    <property type="protein sequence ID" value="KAG7284369.1"/>
    <property type="molecule type" value="Genomic_DNA"/>
</dbReference>
<organism evidence="2 3">
    <name type="scientific">Staphylotrichum longicolle</name>
    <dbReference type="NCBI Taxonomy" id="669026"/>
    <lineage>
        <taxon>Eukaryota</taxon>
        <taxon>Fungi</taxon>
        <taxon>Dikarya</taxon>
        <taxon>Ascomycota</taxon>
        <taxon>Pezizomycotina</taxon>
        <taxon>Sordariomycetes</taxon>
        <taxon>Sordariomycetidae</taxon>
        <taxon>Sordariales</taxon>
        <taxon>Chaetomiaceae</taxon>
        <taxon>Staphylotrichum</taxon>
    </lineage>
</organism>
<protein>
    <submittedName>
        <fullName evidence="2">Uncharacterized protein</fullName>
    </submittedName>
</protein>
<accession>A0AAD4ENA5</accession>
<proteinExistence type="predicted"/>
<evidence type="ECO:0000313" key="3">
    <source>
        <dbReference type="Proteomes" id="UP001197093"/>
    </source>
</evidence>
<name>A0AAD4ENA5_9PEZI</name>